<dbReference type="InterPro" id="IPR004827">
    <property type="entry name" value="bZIP"/>
</dbReference>
<feature type="region of interest" description="Disordered" evidence="1">
    <location>
        <begin position="196"/>
        <end position="259"/>
    </location>
</feature>
<feature type="domain" description="BZIP" evidence="2">
    <location>
        <begin position="230"/>
        <end position="293"/>
    </location>
</feature>
<feature type="compositionally biased region" description="Basic and acidic residues" evidence="1">
    <location>
        <begin position="250"/>
        <end position="259"/>
    </location>
</feature>
<evidence type="ECO:0000259" key="2">
    <source>
        <dbReference type="PROSITE" id="PS50217"/>
    </source>
</evidence>
<dbReference type="Gene3D" id="1.20.5.170">
    <property type="match status" value="1"/>
</dbReference>
<protein>
    <submittedName>
        <fullName evidence="3">CCAAT/enhancer-binding protein epsilon-like</fullName>
    </submittedName>
</protein>
<accession>A0A2P2IDV7</accession>
<dbReference type="GO" id="GO:0000981">
    <property type="term" value="F:DNA-binding transcription factor activity, RNA polymerase II-specific"/>
    <property type="evidence" value="ECO:0007669"/>
    <property type="project" value="TreeGrafter"/>
</dbReference>
<dbReference type="EMBL" id="IACF01006543">
    <property type="protein sequence ID" value="LAB72126.1"/>
    <property type="molecule type" value="mRNA"/>
</dbReference>
<dbReference type="Pfam" id="PF07716">
    <property type="entry name" value="bZIP_2"/>
    <property type="match status" value="1"/>
</dbReference>
<dbReference type="InterPro" id="IPR031106">
    <property type="entry name" value="C/EBP"/>
</dbReference>
<dbReference type="PANTHER" id="PTHR23334">
    <property type="entry name" value="CCAAT/ENHANCER BINDING PROTEIN"/>
    <property type="match status" value="1"/>
</dbReference>
<organism evidence="3">
    <name type="scientific">Hirondellea gigas</name>
    <dbReference type="NCBI Taxonomy" id="1518452"/>
    <lineage>
        <taxon>Eukaryota</taxon>
        <taxon>Metazoa</taxon>
        <taxon>Ecdysozoa</taxon>
        <taxon>Arthropoda</taxon>
        <taxon>Crustacea</taxon>
        <taxon>Multicrustacea</taxon>
        <taxon>Malacostraca</taxon>
        <taxon>Eumalacostraca</taxon>
        <taxon>Peracarida</taxon>
        <taxon>Amphipoda</taxon>
        <taxon>Amphilochidea</taxon>
        <taxon>Lysianassida</taxon>
        <taxon>Lysianassidira</taxon>
        <taxon>Lysianassoidea</taxon>
        <taxon>Lysianassidae</taxon>
        <taxon>Hirondellea</taxon>
    </lineage>
</organism>
<evidence type="ECO:0000313" key="3">
    <source>
        <dbReference type="EMBL" id="LAB72126.1"/>
    </source>
</evidence>
<evidence type="ECO:0000313" key="4">
    <source>
        <dbReference type="EMBL" id="LAC26505.1"/>
    </source>
</evidence>
<dbReference type="SUPFAM" id="SSF57959">
    <property type="entry name" value="Leucine zipper domain"/>
    <property type="match status" value="1"/>
</dbReference>
<dbReference type="EMBL" id="IACT01007387">
    <property type="protein sequence ID" value="LAC26505.1"/>
    <property type="molecule type" value="mRNA"/>
</dbReference>
<sequence length="320" mass="35942">MDSTQLYEAADYKKLAAGLKVKGSLSLFTDDYGAISEFDTSEISLNLNNLIDDSQFNDTNFNEGLIQELQSLNVDKSASPLVPQLNNNGLNTMGPRGLSANPINTNNNNNNNNQNIHPNMYNNALAYLPQQVHNNGGNHHQYERPYHDPRNIKEEPRDQAALDYAACARVAYANNNAYSGGMVPYTNMTPATLPGADPLKSPLKSPGCMSLSSMSSISSKSMKKGSAPGTEEYRRRRERNNIAVRKSREKAKARSRDTEERVKLLSRENDKLSKRCELLSKEVTVLHSVFSQYLPEHVHREVRKQLESFQQQHQHLMSTM</sequence>
<dbReference type="SMART" id="SM00338">
    <property type="entry name" value="BRLZ"/>
    <property type="match status" value="1"/>
</dbReference>
<dbReference type="GO" id="GO:0000978">
    <property type="term" value="F:RNA polymerase II cis-regulatory region sequence-specific DNA binding"/>
    <property type="evidence" value="ECO:0007669"/>
    <property type="project" value="TreeGrafter"/>
</dbReference>
<proteinExistence type="evidence at transcript level"/>
<reference evidence="4" key="1">
    <citation type="submission" date="2017-11" db="EMBL/GenBank/DDBJ databases">
        <title>The sensing device of the deep-sea amphipod.</title>
        <authorList>
            <person name="Kobayashi H."/>
            <person name="Nagahama T."/>
            <person name="Arai W."/>
            <person name="Sasagawa Y."/>
            <person name="Umeda M."/>
            <person name="Hayashi T."/>
            <person name="Nikaido I."/>
            <person name="Watanabe H."/>
            <person name="Oguri K."/>
            <person name="Kitazato H."/>
            <person name="Fujioka K."/>
            <person name="Kido Y."/>
            <person name="Takami H."/>
        </authorList>
    </citation>
    <scope>NUCLEOTIDE SEQUENCE</scope>
    <source>
        <tissue evidence="4">Whole body</tissue>
    </source>
</reference>
<dbReference type="GO" id="GO:0006351">
    <property type="term" value="P:DNA-templated transcription"/>
    <property type="evidence" value="ECO:0007669"/>
    <property type="project" value="InterPro"/>
</dbReference>
<dbReference type="PANTHER" id="PTHR23334:SF20">
    <property type="entry name" value="BASIC LEUCINE ZIPPER 24"/>
    <property type="match status" value="1"/>
</dbReference>
<dbReference type="CDD" id="cd14693">
    <property type="entry name" value="bZIP_CEBP"/>
    <property type="match status" value="1"/>
</dbReference>
<dbReference type="PROSITE" id="PS50217">
    <property type="entry name" value="BZIP"/>
    <property type="match status" value="1"/>
</dbReference>
<name>A0A2P2IDV7_9CRUS</name>
<feature type="compositionally biased region" description="Low complexity" evidence="1">
    <location>
        <begin position="209"/>
        <end position="226"/>
    </location>
</feature>
<dbReference type="InterPro" id="IPR046347">
    <property type="entry name" value="bZIP_sf"/>
</dbReference>
<reference evidence="3" key="2">
    <citation type="journal article" date="2018" name="Biosci. Biotechnol. Biochem.">
        <title>Polysaccharide hydrolase of the hadal zone amphipods Hirondellea gigas.</title>
        <authorList>
            <person name="Kobayashi H."/>
            <person name="Nagahama T."/>
            <person name="Arai W."/>
            <person name="Sasagawa Y."/>
            <person name="Umeda M."/>
            <person name="Hayashi T."/>
            <person name="Nikaido I."/>
            <person name="Watanabe H."/>
            <person name="Oguri K."/>
            <person name="Kitazato H."/>
            <person name="Fujioka K."/>
            <person name="Kido Y."/>
            <person name="Takami H."/>
        </authorList>
    </citation>
    <scope>NUCLEOTIDE SEQUENCE</scope>
    <source>
        <tissue evidence="3">Whole body</tissue>
    </source>
</reference>
<evidence type="ECO:0000256" key="1">
    <source>
        <dbReference type="SAM" id="MobiDB-lite"/>
    </source>
</evidence>
<dbReference type="AlphaFoldDB" id="A0A2P2IDV7"/>